<dbReference type="EMBL" id="ML741780">
    <property type="protein sequence ID" value="KAE8329191.1"/>
    <property type="molecule type" value="Genomic_DNA"/>
</dbReference>
<keyword evidence="2" id="KW-1185">Reference proteome</keyword>
<dbReference type="AlphaFoldDB" id="A0A5N6X7I0"/>
<proteinExistence type="predicted"/>
<accession>A0A5N6X7I0</accession>
<name>A0A5N6X7I0_9EURO</name>
<dbReference type="Proteomes" id="UP000325945">
    <property type="component" value="Unassembled WGS sequence"/>
</dbReference>
<gene>
    <name evidence="1" type="ORF">BDV39DRAFT_191412</name>
</gene>
<reference evidence="2" key="1">
    <citation type="submission" date="2019-04" db="EMBL/GenBank/DDBJ databases">
        <title>Friends and foes A comparative genomics studyof 23 Aspergillus species from section Flavi.</title>
        <authorList>
            <consortium name="DOE Joint Genome Institute"/>
            <person name="Kjaerbolling I."/>
            <person name="Vesth T."/>
            <person name="Frisvad J.C."/>
            <person name="Nybo J.L."/>
            <person name="Theobald S."/>
            <person name="Kildgaard S."/>
            <person name="Isbrandt T."/>
            <person name="Kuo A."/>
            <person name="Sato A."/>
            <person name="Lyhne E.K."/>
            <person name="Kogle M.E."/>
            <person name="Wiebenga A."/>
            <person name="Kun R.S."/>
            <person name="Lubbers R.J."/>
            <person name="Makela M.R."/>
            <person name="Barry K."/>
            <person name="Chovatia M."/>
            <person name="Clum A."/>
            <person name="Daum C."/>
            <person name="Haridas S."/>
            <person name="He G."/>
            <person name="LaButti K."/>
            <person name="Lipzen A."/>
            <person name="Mondo S."/>
            <person name="Riley R."/>
            <person name="Salamov A."/>
            <person name="Simmons B.A."/>
            <person name="Magnuson J.K."/>
            <person name="Henrissat B."/>
            <person name="Mortensen U.H."/>
            <person name="Larsen T.O."/>
            <person name="Devries R.P."/>
            <person name="Grigoriev I.V."/>
            <person name="Machida M."/>
            <person name="Baker S.E."/>
            <person name="Andersen M.R."/>
        </authorList>
    </citation>
    <scope>NUCLEOTIDE SEQUENCE [LARGE SCALE GENOMIC DNA]</scope>
    <source>
        <strain evidence="2">CBS 130017</strain>
    </source>
</reference>
<organism evidence="1 2">
    <name type="scientific">Aspergillus sergii</name>
    <dbReference type="NCBI Taxonomy" id="1034303"/>
    <lineage>
        <taxon>Eukaryota</taxon>
        <taxon>Fungi</taxon>
        <taxon>Dikarya</taxon>
        <taxon>Ascomycota</taxon>
        <taxon>Pezizomycotina</taxon>
        <taxon>Eurotiomycetes</taxon>
        <taxon>Eurotiomycetidae</taxon>
        <taxon>Eurotiales</taxon>
        <taxon>Aspergillaceae</taxon>
        <taxon>Aspergillus</taxon>
        <taxon>Aspergillus subgen. Circumdati</taxon>
    </lineage>
</organism>
<protein>
    <submittedName>
        <fullName evidence="1">Uncharacterized protein</fullName>
    </submittedName>
</protein>
<evidence type="ECO:0000313" key="1">
    <source>
        <dbReference type="EMBL" id="KAE8329191.1"/>
    </source>
</evidence>
<evidence type="ECO:0000313" key="2">
    <source>
        <dbReference type="Proteomes" id="UP000325945"/>
    </source>
</evidence>
<sequence>MSSYTTDIHTSLSSCLLCRQQASPGSLILDLSGKHLIVPTGCIYPCPRCSKSPNPSVWFHLDCYDILKDSYTTGWWPTLKDLQRFAAAVRPLYKPENKGNINVASTQEGLLCRSTRNILKDGFTQELFRRFPTEIQDKILEFLGPCWYLIVLGETRRLIEQMRNDYLFQSQQLNLTKGLYIGRTKYQGNSYISTISNEPLRVPSTYDQQYIKSPTYTKKVILSFDHVGIRRLQFLEQGSKPLPDGAPWYEIRETTDCHFNASISWSGLFVRRIKFFAEGWDKTLRIWSSPEVPKLNPWNLHIVWGHSFLNHVKLDANIHGLIVCCSRSVAIGIYGFTGISKAYKALVKLMNQRAYGDQPYWFYYPINKGEFITAAWIHKWKRSRSSASPISLAIRTSLGRDIFYEYRPLVKNGDGAISGIVHEGVDLKYTHGIVEIGVTCNPGCQVETPEQEPQFGRYECPPTRYTRPMPTWYLTKAPVEGLYKVRVCRDLEKTHRPCIGLLLYYEEGRVESLGQVHWDLDLTQDVLAPIYIGKGSIDGNDYIKDVQRDAACTRLESEVDIWQKIPENGTIVWWFSYLGDKVTMYTDP</sequence>